<dbReference type="EMBL" id="JASSZA010000019">
    <property type="protein sequence ID" value="KAK2087602.1"/>
    <property type="molecule type" value="Genomic_DNA"/>
</dbReference>
<feature type="domain" description="DUF7819" evidence="2">
    <location>
        <begin position="15"/>
        <end position="63"/>
    </location>
</feature>
<organism evidence="3 4">
    <name type="scientific">Saguinus oedipus</name>
    <name type="common">Cotton-top tamarin</name>
    <name type="synonym">Oedipomidas oedipus</name>
    <dbReference type="NCBI Taxonomy" id="9490"/>
    <lineage>
        <taxon>Eukaryota</taxon>
        <taxon>Metazoa</taxon>
        <taxon>Chordata</taxon>
        <taxon>Craniata</taxon>
        <taxon>Vertebrata</taxon>
        <taxon>Euteleostomi</taxon>
        <taxon>Mammalia</taxon>
        <taxon>Eutheria</taxon>
        <taxon>Euarchontoglires</taxon>
        <taxon>Primates</taxon>
        <taxon>Haplorrhini</taxon>
        <taxon>Platyrrhini</taxon>
        <taxon>Cebidae</taxon>
        <taxon>Callitrichinae</taxon>
        <taxon>Saguinus</taxon>
    </lineage>
</organism>
<dbReference type="Proteomes" id="UP001266305">
    <property type="component" value="Unassembled WGS sequence"/>
</dbReference>
<feature type="region of interest" description="Disordered" evidence="1">
    <location>
        <begin position="76"/>
        <end position="98"/>
    </location>
</feature>
<sequence>MLVTATCYPLSDIHLELEDHEYKPLDPKDIRLPPPMPPSERLLAAVEAFYSPPSHDRPRNRYGAWCRGPWVPTTSAEQLGGKGVGTRGATGLQEDGPM</sequence>
<name>A0ABQ9TS46_SAGOE</name>
<evidence type="ECO:0000256" key="1">
    <source>
        <dbReference type="SAM" id="MobiDB-lite"/>
    </source>
</evidence>
<dbReference type="PANTHER" id="PTHR12323:SF0">
    <property type="entry name" value="CALCIUM HOMEOSTASIS ENDOPLASMIC RETICULUM PROTEIN"/>
    <property type="match status" value="1"/>
</dbReference>
<comment type="caution">
    <text evidence="3">The sequence shown here is derived from an EMBL/GenBank/DDBJ whole genome shotgun (WGS) entry which is preliminary data.</text>
</comment>
<proteinExistence type="predicted"/>
<keyword evidence="4" id="KW-1185">Reference proteome</keyword>
<accession>A0ABQ9TS46</accession>
<protein>
    <recommendedName>
        <fullName evidence="2">DUF7819 domain-containing protein</fullName>
    </recommendedName>
</protein>
<dbReference type="Pfam" id="PF25127">
    <property type="entry name" value="DUF7819"/>
    <property type="match status" value="1"/>
</dbReference>
<dbReference type="PANTHER" id="PTHR12323">
    <property type="entry name" value="SR-RELATED CTD ASSOCIATED FACTOR 6"/>
    <property type="match status" value="1"/>
</dbReference>
<evidence type="ECO:0000259" key="2">
    <source>
        <dbReference type="Pfam" id="PF25127"/>
    </source>
</evidence>
<gene>
    <name evidence="3" type="ORF">P7K49_033509</name>
</gene>
<evidence type="ECO:0000313" key="3">
    <source>
        <dbReference type="EMBL" id="KAK2087602.1"/>
    </source>
</evidence>
<reference evidence="3 4" key="1">
    <citation type="submission" date="2023-05" db="EMBL/GenBank/DDBJ databases">
        <title>B98-5 Cell Line De Novo Hybrid Assembly: An Optical Mapping Approach.</title>
        <authorList>
            <person name="Kananen K."/>
            <person name="Auerbach J.A."/>
            <person name="Kautto E."/>
            <person name="Blachly J.S."/>
        </authorList>
    </citation>
    <scope>NUCLEOTIDE SEQUENCE [LARGE SCALE GENOMIC DNA]</scope>
    <source>
        <strain evidence="3">B95-8</strain>
        <tissue evidence="3">Cell line</tissue>
    </source>
</reference>
<evidence type="ECO:0000313" key="4">
    <source>
        <dbReference type="Proteomes" id="UP001266305"/>
    </source>
</evidence>
<dbReference type="InterPro" id="IPR056721">
    <property type="entry name" value="DUF7819"/>
</dbReference>